<comment type="caution">
    <text evidence="2">The sequence shown here is derived from an EMBL/GenBank/DDBJ whole genome shotgun (WGS) entry which is preliminary data.</text>
</comment>
<dbReference type="InterPro" id="IPR050491">
    <property type="entry name" value="AmpC-like"/>
</dbReference>
<accession>X0WJR1</accession>
<dbReference type="PANTHER" id="PTHR46825">
    <property type="entry name" value="D-ALANYL-D-ALANINE-CARBOXYPEPTIDASE/ENDOPEPTIDASE AMPH"/>
    <property type="match status" value="1"/>
</dbReference>
<evidence type="ECO:0000259" key="1">
    <source>
        <dbReference type="Pfam" id="PF00144"/>
    </source>
</evidence>
<evidence type="ECO:0000313" key="2">
    <source>
        <dbReference type="EMBL" id="GAG31209.1"/>
    </source>
</evidence>
<name>X0WJR1_9ZZZZ</name>
<dbReference type="EMBL" id="BARS01047947">
    <property type="protein sequence ID" value="GAG31209.1"/>
    <property type="molecule type" value="Genomic_DNA"/>
</dbReference>
<feature type="domain" description="Beta-lactamase-related" evidence="1">
    <location>
        <begin position="48"/>
        <end position="216"/>
    </location>
</feature>
<gene>
    <name evidence="2" type="ORF">S01H1_71953</name>
</gene>
<sequence>MSFNKLLTRVLLLSTVLALTAFSVSPAVSAKPKSQPELPFTKEMQEVLVNGLKKYNGKGISVAVIVPGYKPWVGVSGVSHDTTPIKPDTVFDAGSITKNFVAALTLRLVEEGLLALDDPLHKWLPDYPNIDNTITIRQLLNHTSGLYSLQGPSAIRPILKDPGRFWTPKEVLITLVRKPHFPKGTGWHYSNTGYILLGMIINKATGSKLSTELRNRF</sequence>
<organism evidence="2">
    <name type="scientific">marine sediment metagenome</name>
    <dbReference type="NCBI Taxonomy" id="412755"/>
    <lineage>
        <taxon>unclassified sequences</taxon>
        <taxon>metagenomes</taxon>
        <taxon>ecological metagenomes</taxon>
    </lineage>
</organism>
<dbReference type="InterPro" id="IPR001466">
    <property type="entry name" value="Beta-lactam-related"/>
</dbReference>
<dbReference type="Pfam" id="PF00144">
    <property type="entry name" value="Beta-lactamase"/>
    <property type="match status" value="1"/>
</dbReference>
<reference evidence="2" key="1">
    <citation type="journal article" date="2014" name="Front. Microbiol.">
        <title>High frequency of phylogenetically diverse reductive dehalogenase-homologous genes in deep subseafloor sedimentary metagenomes.</title>
        <authorList>
            <person name="Kawai M."/>
            <person name="Futagami T."/>
            <person name="Toyoda A."/>
            <person name="Takaki Y."/>
            <person name="Nishi S."/>
            <person name="Hori S."/>
            <person name="Arai W."/>
            <person name="Tsubouchi T."/>
            <person name="Morono Y."/>
            <person name="Uchiyama I."/>
            <person name="Ito T."/>
            <person name="Fujiyama A."/>
            <person name="Inagaki F."/>
            <person name="Takami H."/>
        </authorList>
    </citation>
    <scope>NUCLEOTIDE SEQUENCE</scope>
    <source>
        <strain evidence="2">Expedition CK06-06</strain>
    </source>
</reference>
<feature type="non-terminal residue" evidence="2">
    <location>
        <position position="217"/>
    </location>
</feature>
<dbReference type="PANTHER" id="PTHR46825:SF7">
    <property type="entry name" value="D-ALANYL-D-ALANINE CARBOXYPEPTIDASE"/>
    <property type="match status" value="1"/>
</dbReference>
<dbReference type="AlphaFoldDB" id="X0WJR1"/>
<dbReference type="Gene3D" id="3.40.710.10">
    <property type="entry name" value="DD-peptidase/beta-lactamase superfamily"/>
    <property type="match status" value="1"/>
</dbReference>
<dbReference type="InterPro" id="IPR012338">
    <property type="entry name" value="Beta-lactam/transpept-like"/>
</dbReference>
<dbReference type="SUPFAM" id="SSF56601">
    <property type="entry name" value="beta-lactamase/transpeptidase-like"/>
    <property type="match status" value="1"/>
</dbReference>
<proteinExistence type="predicted"/>
<protein>
    <recommendedName>
        <fullName evidence="1">Beta-lactamase-related domain-containing protein</fullName>
    </recommendedName>
</protein>